<dbReference type="Pfam" id="PF02780">
    <property type="entry name" value="Transketolase_C"/>
    <property type="match status" value="1"/>
</dbReference>
<evidence type="ECO:0000256" key="3">
    <source>
        <dbReference type="ARBA" id="ARBA00012277"/>
    </source>
</evidence>
<evidence type="ECO:0000256" key="5">
    <source>
        <dbReference type="ARBA" id="ARBA00023002"/>
    </source>
</evidence>
<dbReference type="GO" id="GO:0003863">
    <property type="term" value="F:branched-chain 2-oxo acid dehydrogenase activity"/>
    <property type="evidence" value="ECO:0007669"/>
    <property type="project" value="UniProtKB-EC"/>
</dbReference>
<evidence type="ECO:0000256" key="1">
    <source>
        <dbReference type="ARBA" id="ARBA00001964"/>
    </source>
</evidence>
<evidence type="ECO:0000313" key="12">
    <source>
        <dbReference type="WBParaSite" id="scaffold3511_cov209.g6754"/>
    </source>
</evidence>
<dbReference type="InterPro" id="IPR005475">
    <property type="entry name" value="Transketolase-like_Pyr-bd"/>
</dbReference>
<dbReference type="Pfam" id="PF02779">
    <property type="entry name" value="Transket_pyr"/>
    <property type="match status" value="1"/>
</dbReference>
<dbReference type="FunFam" id="3.40.50.920:FF:000001">
    <property type="entry name" value="Pyruvate dehydrogenase E1 beta subunit"/>
    <property type="match status" value="1"/>
</dbReference>
<evidence type="ECO:0000313" key="11">
    <source>
        <dbReference type="Proteomes" id="UP000887561"/>
    </source>
</evidence>
<dbReference type="GO" id="GO:0007584">
    <property type="term" value="P:response to nutrient"/>
    <property type="evidence" value="ECO:0007669"/>
    <property type="project" value="TreeGrafter"/>
</dbReference>
<dbReference type="InterPro" id="IPR009014">
    <property type="entry name" value="Transketo_C/PFOR_II"/>
</dbReference>
<comment type="catalytic activity">
    <reaction evidence="7">
        <text>N(6)-[(R)-lipoyl]-L-lysyl-[protein] + 3-methyl-2-oxobutanoate + H(+) = N(6)-[(R)-S(8)-2-methylpropanoyldihydrolipoyl]-L-lysyl-[protein] + CO2</text>
        <dbReference type="Rhea" id="RHEA:13457"/>
        <dbReference type="Rhea" id="RHEA-COMP:10474"/>
        <dbReference type="Rhea" id="RHEA-COMP:10497"/>
        <dbReference type="ChEBI" id="CHEBI:11851"/>
        <dbReference type="ChEBI" id="CHEBI:15378"/>
        <dbReference type="ChEBI" id="CHEBI:16526"/>
        <dbReference type="ChEBI" id="CHEBI:83099"/>
        <dbReference type="ChEBI" id="CHEBI:83142"/>
        <dbReference type="EC" id="1.2.4.4"/>
    </reaction>
    <physiologicalReaction direction="left-to-right" evidence="7">
        <dbReference type="Rhea" id="RHEA:13458"/>
    </physiologicalReaction>
</comment>
<evidence type="ECO:0000256" key="7">
    <source>
        <dbReference type="ARBA" id="ARBA00051764"/>
    </source>
</evidence>
<evidence type="ECO:0000256" key="9">
    <source>
        <dbReference type="SAM" id="Phobius"/>
    </source>
</evidence>
<dbReference type="PANTHER" id="PTHR42980">
    <property type="entry name" value="2-OXOISOVALERATE DEHYDROGENASE SUBUNIT BETA-RELATED"/>
    <property type="match status" value="1"/>
</dbReference>
<proteinExistence type="predicted"/>
<evidence type="ECO:0000256" key="4">
    <source>
        <dbReference type="ARBA" id="ARBA00016220"/>
    </source>
</evidence>
<evidence type="ECO:0000256" key="2">
    <source>
        <dbReference type="ARBA" id="ARBA00004173"/>
    </source>
</evidence>
<accession>A0A915MBK9</accession>
<keyword evidence="11" id="KW-1185">Reference proteome</keyword>
<dbReference type="Gene3D" id="3.40.50.920">
    <property type="match status" value="1"/>
</dbReference>
<dbReference type="Proteomes" id="UP000887561">
    <property type="component" value="Unplaced"/>
</dbReference>
<dbReference type="PANTHER" id="PTHR42980:SF1">
    <property type="entry name" value="2-OXOISOVALERATE DEHYDROGENASE SUBUNIT BETA, MITOCHONDRIAL"/>
    <property type="match status" value="1"/>
</dbReference>
<name>A0A915MBK9_MELJA</name>
<dbReference type="CDD" id="cd07036">
    <property type="entry name" value="TPP_PYR_E1-PDHc-beta_like"/>
    <property type="match status" value="1"/>
</dbReference>
<dbReference type="SUPFAM" id="SSF52518">
    <property type="entry name" value="Thiamin diphosphate-binding fold (THDP-binding)"/>
    <property type="match status" value="1"/>
</dbReference>
<evidence type="ECO:0000256" key="8">
    <source>
        <dbReference type="SAM" id="MobiDB-lite"/>
    </source>
</evidence>
<keyword evidence="6" id="KW-0496">Mitochondrion</keyword>
<dbReference type="InterPro" id="IPR033248">
    <property type="entry name" value="Transketolase_C"/>
</dbReference>
<feature type="transmembrane region" description="Helical" evidence="9">
    <location>
        <begin position="429"/>
        <end position="447"/>
    </location>
</feature>
<keyword evidence="9" id="KW-0812">Transmembrane</keyword>
<dbReference type="GO" id="GO:0009083">
    <property type="term" value="P:branched-chain amino acid catabolic process"/>
    <property type="evidence" value="ECO:0007669"/>
    <property type="project" value="TreeGrafter"/>
</dbReference>
<feature type="region of interest" description="Disordered" evidence="8">
    <location>
        <begin position="463"/>
        <end position="483"/>
    </location>
</feature>
<feature type="domain" description="Transketolase-like pyrimidine-binding" evidence="10">
    <location>
        <begin position="44"/>
        <end position="219"/>
    </location>
</feature>
<feature type="compositionally biased region" description="Polar residues" evidence="8">
    <location>
        <begin position="472"/>
        <end position="483"/>
    </location>
</feature>
<sequence length="483" mass="54210">MNTLNKLLKGLIIKNNFLFEQNKFASHFNFYPTKYLNEENKEKINLCQAINQALNIALEEDPNSVCFGEDVAFGGVFRCSVGLQNKFGKERVFNTPLCEQGIVGFGIGLAVTGSNAIAEIQFADYIFPAFDQIVNEAAKYRYRSGNQFNCGKLTIRATWGAVGHGALYHSQSPEAYFSHTPGLKIVIPRGPSQAKGLLLSCIADPDPCIFFEPKILYRNAVEDVPVGKYILPLGKAEIVREGKDVTLVGWGTQLHVLMETADLAEKDLGILCEVIDLQTIIPWDVETVAESVTKTGHLLISHEAPKTCGFGAEMAATIQKECFLNLEAPIERICGWDTPFPHYSNSYYTKGRTFRYIDLAKVGDDAIEGMALLEERRMSKKAREDEERKERRAKGIMYDEEKIAGGKNTFLYAGEYRELYEVDKEMWKLIKFILVAMALGVIGFIYVKADLTKRRRKVMAERKKKLAEARNSKQSQNSSTATN</sequence>
<dbReference type="EC" id="1.2.4.4" evidence="3"/>
<dbReference type="AlphaFoldDB" id="A0A915MBK9"/>
<comment type="subcellular location">
    <subcellularLocation>
        <location evidence="2">Mitochondrion</location>
    </subcellularLocation>
</comment>
<dbReference type="Gene3D" id="3.40.50.970">
    <property type="match status" value="1"/>
</dbReference>
<keyword evidence="9" id="KW-1133">Transmembrane helix</keyword>
<dbReference type="SMART" id="SM00861">
    <property type="entry name" value="Transket_pyr"/>
    <property type="match status" value="1"/>
</dbReference>
<dbReference type="WBParaSite" id="scaffold3511_cov209.g6754">
    <property type="protein sequence ID" value="scaffold3511_cov209.g6754"/>
    <property type="gene ID" value="scaffold3511_cov209.g6754"/>
</dbReference>
<dbReference type="FunFam" id="3.40.50.970:FF:000001">
    <property type="entry name" value="Pyruvate dehydrogenase E1 beta subunit"/>
    <property type="match status" value="1"/>
</dbReference>
<organism evidence="11 12">
    <name type="scientific">Meloidogyne javanica</name>
    <name type="common">Root-knot nematode worm</name>
    <dbReference type="NCBI Taxonomy" id="6303"/>
    <lineage>
        <taxon>Eukaryota</taxon>
        <taxon>Metazoa</taxon>
        <taxon>Ecdysozoa</taxon>
        <taxon>Nematoda</taxon>
        <taxon>Chromadorea</taxon>
        <taxon>Rhabditida</taxon>
        <taxon>Tylenchina</taxon>
        <taxon>Tylenchomorpha</taxon>
        <taxon>Tylenchoidea</taxon>
        <taxon>Meloidogynidae</taxon>
        <taxon>Meloidogyninae</taxon>
        <taxon>Meloidogyne</taxon>
        <taxon>Meloidogyne incognita group</taxon>
    </lineage>
</organism>
<evidence type="ECO:0000259" key="10">
    <source>
        <dbReference type="SMART" id="SM00861"/>
    </source>
</evidence>
<comment type="cofactor">
    <cofactor evidence="1">
        <name>thiamine diphosphate</name>
        <dbReference type="ChEBI" id="CHEBI:58937"/>
    </cofactor>
</comment>
<dbReference type="InterPro" id="IPR029061">
    <property type="entry name" value="THDP-binding"/>
</dbReference>
<keyword evidence="5" id="KW-0560">Oxidoreductase</keyword>
<reference evidence="12" key="1">
    <citation type="submission" date="2022-11" db="UniProtKB">
        <authorList>
            <consortium name="WormBaseParasite"/>
        </authorList>
    </citation>
    <scope>IDENTIFICATION</scope>
</reference>
<keyword evidence="9" id="KW-0472">Membrane</keyword>
<dbReference type="SUPFAM" id="SSF52922">
    <property type="entry name" value="TK C-terminal domain-like"/>
    <property type="match status" value="1"/>
</dbReference>
<evidence type="ECO:0000256" key="6">
    <source>
        <dbReference type="ARBA" id="ARBA00023128"/>
    </source>
</evidence>
<protein>
    <recommendedName>
        <fullName evidence="4">Pyruvate dehydrogenase E1 component subunit beta, mitochondrial</fullName>
        <ecNumber evidence="3">1.2.4.4</ecNumber>
    </recommendedName>
</protein>
<dbReference type="GO" id="GO:0005739">
    <property type="term" value="C:mitochondrion"/>
    <property type="evidence" value="ECO:0007669"/>
    <property type="project" value="UniProtKB-SubCell"/>
</dbReference>